<name>A0ABT8DSD9_9BURK</name>
<feature type="signal peptide" evidence="1">
    <location>
        <begin position="1"/>
        <end position="36"/>
    </location>
</feature>
<accession>A0ABT8DSD9</accession>
<dbReference type="Gene3D" id="1.25.40.10">
    <property type="entry name" value="Tetratricopeptide repeat domain"/>
    <property type="match status" value="1"/>
</dbReference>
<feature type="chain" id="PRO_5045802462" description="Sel1 repeat family protein" evidence="1">
    <location>
        <begin position="37"/>
        <end position="345"/>
    </location>
</feature>
<organism evidence="2 3">
    <name type="scientific">Roseateles violae</name>
    <dbReference type="NCBI Taxonomy" id="3058042"/>
    <lineage>
        <taxon>Bacteria</taxon>
        <taxon>Pseudomonadati</taxon>
        <taxon>Pseudomonadota</taxon>
        <taxon>Betaproteobacteria</taxon>
        <taxon>Burkholderiales</taxon>
        <taxon>Sphaerotilaceae</taxon>
        <taxon>Roseateles</taxon>
    </lineage>
</organism>
<proteinExistence type="predicted"/>
<gene>
    <name evidence="2" type="ORF">QWJ38_06760</name>
</gene>
<keyword evidence="3" id="KW-1185">Reference proteome</keyword>
<protein>
    <recommendedName>
        <fullName evidence="4">Sel1 repeat family protein</fullName>
    </recommendedName>
</protein>
<evidence type="ECO:0000313" key="3">
    <source>
        <dbReference type="Proteomes" id="UP001228044"/>
    </source>
</evidence>
<dbReference type="Proteomes" id="UP001228044">
    <property type="component" value="Unassembled WGS sequence"/>
</dbReference>
<dbReference type="SUPFAM" id="SSF81901">
    <property type="entry name" value="HCP-like"/>
    <property type="match status" value="1"/>
</dbReference>
<evidence type="ECO:0008006" key="4">
    <source>
        <dbReference type="Google" id="ProtNLM"/>
    </source>
</evidence>
<evidence type="ECO:0000256" key="1">
    <source>
        <dbReference type="SAM" id="SignalP"/>
    </source>
</evidence>
<keyword evidence="1" id="KW-0732">Signal</keyword>
<comment type="caution">
    <text evidence="2">The sequence shown here is derived from an EMBL/GenBank/DDBJ whole genome shotgun (WGS) entry which is preliminary data.</text>
</comment>
<evidence type="ECO:0000313" key="2">
    <source>
        <dbReference type="EMBL" id="MDN3919978.1"/>
    </source>
</evidence>
<dbReference type="InterPro" id="IPR011990">
    <property type="entry name" value="TPR-like_helical_dom_sf"/>
</dbReference>
<dbReference type="EMBL" id="JAUHHC010000002">
    <property type="protein sequence ID" value="MDN3919978.1"/>
    <property type="molecule type" value="Genomic_DNA"/>
</dbReference>
<reference evidence="2 3" key="1">
    <citation type="submission" date="2023-06" db="EMBL/GenBank/DDBJ databases">
        <title>Pelomonas sp. PFR6 16S ribosomal RNA gene Genome sequencing and assembly.</title>
        <authorList>
            <person name="Woo H."/>
        </authorList>
    </citation>
    <scope>NUCLEOTIDE SEQUENCE [LARGE SCALE GENOMIC DNA]</scope>
    <source>
        <strain evidence="2 3">PFR6</strain>
    </source>
</reference>
<dbReference type="RefSeq" id="WP_290358296.1">
    <property type="nucleotide sequence ID" value="NZ_JAUHHC010000002.1"/>
</dbReference>
<sequence length="345" mass="38914">MILPSSPARPPGRLLRPHLLALLLACSAWLPAQAQARDRWGFEPADWTQLRITDFLQKQFDYRARSKELVDAARADDAKAMLLVVVGVMHGKMAAVPGLDMSKFLSRASAQGLAFADYVSAFYALHPEGRRPSLYMRHLRKAADAGHLAAKQRLATEYLSGDYVPKDIAMARSLLQPQVPALRQAAKYYEAMILLVHERPENRNRLKASDMLFELINDEEHQASKLTWQIVLDSYAATAPLKNYEIVQYNLQDTQVRIVKDDTNVCDPLIVDAKGRQYSWDWAEMSYETLPNGGLRLGDASQIFVLRPVAAVDPAQLKEALDKARKLKEVCSKFTLFMDEDRFAP</sequence>